<name>A0A8S5NDC2_9CAUD</name>
<organism evidence="1">
    <name type="scientific">Podoviridae sp. ctFkM10</name>
    <dbReference type="NCBI Taxonomy" id="2826548"/>
    <lineage>
        <taxon>Viruses</taxon>
        <taxon>Duplodnaviria</taxon>
        <taxon>Heunggongvirae</taxon>
        <taxon>Uroviricota</taxon>
        <taxon>Caudoviricetes</taxon>
    </lineage>
</organism>
<evidence type="ECO:0000313" key="1">
    <source>
        <dbReference type="EMBL" id="DAD92805.1"/>
    </source>
</evidence>
<reference evidence="1" key="1">
    <citation type="journal article" date="2021" name="Proc. Natl. Acad. Sci. U.S.A.">
        <title>A Catalog of Tens of Thousands of Viruses from Human Metagenomes Reveals Hidden Associations with Chronic Diseases.</title>
        <authorList>
            <person name="Tisza M.J."/>
            <person name="Buck C.B."/>
        </authorList>
    </citation>
    <scope>NUCLEOTIDE SEQUENCE</scope>
    <source>
        <strain evidence="1">CtFkM10</strain>
    </source>
</reference>
<sequence length="67" mass="7974">MKTTNYVVTVHWVAGKRSYLTTSFEEAIEVASSFKKMFPELRITLKRERREFEYWLNIILESAQQAT</sequence>
<proteinExistence type="predicted"/>
<dbReference type="EMBL" id="BK015145">
    <property type="protein sequence ID" value="DAD92805.1"/>
    <property type="molecule type" value="Genomic_DNA"/>
</dbReference>
<protein>
    <submittedName>
        <fullName evidence="1">Phosphoinositide-3-kinase</fullName>
    </submittedName>
</protein>
<accession>A0A8S5NDC2</accession>